<name>A0A7W8E7E8_9BACT</name>
<evidence type="ECO:0000313" key="1">
    <source>
        <dbReference type="EMBL" id="MBB5060185.1"/>
    </source>
</evidence>
<organism evidence="1 2">
    <name type="scientific">Granulicella aggregans</name>
    <dbReference type="NCBI Taxonomy" id="474949"/>
    <lineage>
        <taxon>Bacteria</taxon>
        <taxon>Pseudomonadati</taxon>
        <taxon>Acidobacteriota</taxon>
        <taxon>Terriglobia</taxon>
        <taxon>Terriglobales</taxon>
        <taxon>Acidobacteriaceae</taxon>
        <taxon>Granulicella</taxon>
    </lineage>
</organism>
<protein>
    <submittedName>
        <fullName evidence="1">Uncharacterized protein</fullName>
    </submittedName>
</protein>
<dbReference type="Proteomes" id="UP000540989">
    <property type="component" value="Unassembled WGS sequence"/>
</dbReference>
<reference evidence="1 2" key="1">
    <citation type="submission" date="2020-08" db="EMBL/GenBank/DDBJ databases">
        <title>Genomic Encyclopedia of Type Strains, Phase IV (KMG-V): Genome sequencing to study the core and pangenomes of soil and plant-associated prokaryotes.</title>
        <authorList>
            <person name="Whitman W."/>
        </authorList>
    </citation>
    <scope>NUCLEOTIDE SEQUENCE [LARGE SCALE GENOMIC DNA]</scope>
    <source>
        <strain evidence="1 2">M8UP14</strain>
    </source>
</reference>
<evidence type="ECO:0000313" key="2">
    <source>
        <dbReference type="Proteomes" id="UP000540989"/>
    </source>
</evidence>
<keyword evidence="2" id="KW-1185">Reference proteome</keyword>
<dbReference type="AlphaFoldDB" id="A0A7W8E7E8"/>
<accession>A0A7W8E7E8</accession>
<sequence length="70" mass="8235">MIKSSRNNRLKASWICPHCNEEILVNRFRLSADCPGCIVCPRTECSKPFPWNRQNRGRLWPEKASYTVLR</sequence>
<proteinExistence type="predicted"/>
<gene>
    <name evidence="1" type="ORF">HDF16_004921</name>
</gene>
<dbReference type="EMBL" id="JACHIP010000010">
    <property type="protein sequence ID" value="MBB5060185.1"/>
    <property type="molecule type" value="Genomic_DNA"/>
</dbReference>
<comment type="caution">
    <text evidence="1">The sequence shown here is derived from an EMBL/GenBank/DDBJ whole genome shotgun (WGS) entry which is preliminary data.</text>
</comment>